<dbReference type="InterPro" id="IPR048551">
    <property type="entry name" value="DACNV"/>
</dbReference>
<protein>
    <recommendedName>
        <fullName evidence="1">Probable sensor domain-containing protein</fullName>
    </recommendedName>
</protein>
<keyword evidence="3" id="KW-1185">Reference proteome</keyword>
<evidence type="ECO:0000313" key="3">
    <source>
        <dbReference type="Proteomes" id="UP000318437"/>
    </source>
</evidence>
<evidence type="ECO:0000313" key="2">
    <source>
        <dbReference type="EMBL" id="TWU29597.1"/>
    </source>
</evidence>
<feature type="domain" description="Probable sensor" evidence="1">
    <location>
        <begin position="31"/>
        <end position="127"/>
    </location>
</feature>
<reference evidence="2 3" key="1">
    <citation type="submission" date="2019-02" db="EMBL/GenBank/DDBJ databases">
        <title>Deep-cultivation of Planctomycetes and their phenomic and genomic characterization uncovers novel biology.</title>
        <authorList>
            <person name="Wiegand S."/>
            <person name="Jogler M."/>
            <person name="Boedeker C."/>
            <person name="Pinto D."/>
            <person name="Vollmers J."/>
            <person name="Rivas-Marin E."/>
            <person name="Kohn T."/>
            <person name="Peeters S.H."/>
            <person name="Heuer A."/>
            <person name="Rast P."/>
            <person name="Oberbeckmann S."/>
            <person name="Bunk B."/>
            <person name="Jeske O."/>
            <person name="Meyerdierks A."/>
            <person name="Storesund J.E."/>
            <person name="Kallscheuer N."/>
            <person name="Luecker S."/>
            <person name="Lage O.M."/>
            <person name="Pohl T."/>
            <person name="Merkel B.J."/>
            <person name="Hornburger P."/>
            <person name="Mueller R.-W."/>
            <person name="Bruemmer F."/>
            <person name="Labrenz M."/>
            <person name="Spormann A.M."/>
            <person name="Op Den Camp H."/>
            <person name="Overmann J."/>
            <person name="Amann R."/>
            <person name="Jetten M.S.M."/>
            <person name="Mascher T."/>
            <person name="Medema M.H."/>
            <person name="Devos D.P."/>
            <person name="Kaster A.-K."/>
            <person name="Ovreas L."/>
            <person name="Rohde M."/>
            <person name="Galperin M.Y."/>
            <person name="Jogler C."/>
        </authorList>
    </citation>
    <scope>NUCLEOTIDE SEQUENCE [LARGE SCALE GENOMIC DNA]</scope>
    <source>
        <strain evidence="2 3">Pla144</strain>
    </source>
</reference>
<accession>A0A5C6D1S0</accession>
<dbReference type="EMBL" id="SJPS01000001">
    <property type="protein sequence ID" value="TWU29597.1"/>
    <property type="molecule type" value="Genomic_DNA"/>
</dbReference>
<dbReference type="OrthoDB" id="177520at2"/>
<name>A0A5C6D1S0_9BACT</name>
<dbReference type="AlphaFoldDB" id="A0A5C6D1S0"/>
<dbReference type="SUPFAM" id="SSF143597">
    <property type="entry name" value="YojJ-like"/>
    <property type="match status" value="1"/>
</dbReference>
<organism evidence="2 3">
    <name type="scientific">Bythopirellula polymerisocia</name>
    <dbReference type="NCBI Taxonomy" id="2528003"/>
    <lineage>
        <taxon>Bacteria</taxon>
        <taxon>Pseudomonadati</taxon>
        <taxon>Planctomycetota</taxon>
        <taxon>Planctomycetia</taxon>
        <taxon>Pirellulales</taxon>
        <taxon>Lacipirellulaceae</taxon>
        <taxon>Bythopirellula</taxon>
    </lineage>
</organism>
<dbReference type="InterPro" id="IPR036888">
    <property type="entry name" value="DNA_integrity_DisA_N_sf"/>
</dbReference>
<proteinExistence type="predicted"/>
<dbReference type="Pfam" id="PF21751">
    <property type="entry name" value="DACNV"/>
    <property type="match status" value="1"/>
</dbReference>
<comment type="caution">
    <text evidence="2">The sequence shown here is derived from an EMBL/GenBank/DDBJ whole genome shotgun (WGS) entry which is preliminary data.</text>
</comment>
<sequence length="428" mass="47745">MLSENMNTDSVYPANMATALYEEWQKRNLDCAVLPSLETTAVLLDAMYQASLLREETEPIQCRIIVAPPTEFAGQLADGASELQVLRFTEPCAMTPHQLRKLAAAAGYYRSLLVVDANSKPNIWGMAVTGTEWVNHVDGEYSTELGLPKRLVIHCIGPGHLIAASGFQRVLETSGGKLLTEGFDPFRSLWLPQRFGDFRERMLEALDADQDHTPSPTQMCDSFVKDVAQGVVRRALRLVKNSGYGGMLVYLPEDFANSSYLDKWLRFRVLFCDDDSTLRFRRVMLALMKRARQVGQALGFAVVTYADYERMQDAELAQIEESLIEFAHLLADLMSVDGSLVLDRSFRLIGFGAEILGDSHVKTIHRGLDLEAGKTLVEPADSSGTRHRSAYRLVDGLKDALAVVVSQDGDVRFVAHHHGKLTYWPYLP</sequence>
<evidence type="ECO:0000259" key="1">
    <source>
        <dbReference type="Pfam" id="PF21751"/>
    </source>
</evidence>
<gene>
    <name evidence="2" type="ORF">Pla144_03750</name>
</gene>
<dbReference type="Proteomes" id="UP000318437">
    <property type="component" value="Unassembled WGS sequence"/>
</dbReference>